<gene>
    <name evidence="2" type="primary">83</name>
    <name evidence="2" type="ORF">MUDCAT_83</name>
</gene>
<dbReference type="Proteomes" id="UP000201625">
    <property type="component" value="Segment"/>
</dbReference>
<keyword evidence="1" id="KW-0472">Membrane</keyword>
<organism evidence="2 3">
    <name type="scientific">Arthrobacter phage Mudcat</name>
    <dbReference type="NCBI Taxonomy" id="1796997"/>
    <lineage>
        <taxon>Viruses</taxon>
        <taxon>Duplodnaviria</taxon>
        <taxon>Heunggongvirae</taxon>
        <taxon>Uroviricota</taxon>
        <taxon>Caudoviricetes</taxon>
        <taxon>Mudcatvirus</taxon>
        <taxon>Mudcatvirus mudcat</taxon>
    </lineage>
</organism>
<feature type="transmembrane region" description="Helical" evidence="1">
    <location>
        <begin position="6"/>
        <end position="26"/>
    </location>
</feature>
<dbReference type="EMBL" id="KU647628">
    <property type="protein sequence ID" value="AMM44450.1"/>
    <property type="molecule type" value="Genomic_DNA"/>
</dbReference>
<evidence type="ECO:0000313" key="2">
    <source>
        <dbReference type="EMBL" id="AMM44450.1"/>
    </source>
</evidence>
<evidence type="ECO:0000256" key="1">
    <source>
        <dbReference type="SAM" id="Phobius"/>
    </source>
</evidence>
<accession>A0A140G715</accession>
<proteinExistence type="predicted"/>
<keyword evidence="1" id="KW-0812">Transmembrane</keyword>
<protein>
    <submittedName>
        <fullName evidence="2">Uncharacterized protein</fullName>
    </submittedName>
</protein>
<dbReference type="GeneID" id="29127039"/>
<dbReference type="KEGG" id="vg:29127039"/>
<keyword evidence="1" id="KW-1133">Transmembrane helix</keyword>
<keyword evidence="3" id="KW-1185">Reference proteome</keyword>
<dbReference type="OrthoDB" id="35268at10239"/>
<name>A0A140G715_9CAUD</name>
<evidence type="ECO:0000313" key="3">
    <source>
        <dbReference type="Proteomes" id="UP000201625"/>
    </source>
</evidence>
<reference evidence="2" key="1">
    <citation type="submission" date="2018-02" db="EMBL/GenBank/DDBJ databases">
        <authorList>
            <person name="Staples A.K."/>
            <person name="Oates E.A."/>
            <person name="Brown C.B."/>
            <person name="McDaniel C.M."/>
            <person name="Wathen K.E."/>
            <person name="Thompson A.R."/>
            <person name="Goedde M.A."/>
            <person name="Gaffney B."/>
            <person name="Rinehart C.A."/>
            <person name="King R.A."/>
            <person name="Bowman C.A."/>
            <person name="Russell D.A."/>
            <person name="Pope W.H."/>
            <person name="Jacobs-Sera D."/>
            <person name="Hendrix R.W."/>
            <person name="Hatfull G.F."/>
        </authorList>
    </citation>
    <scope>NUCLEOTIDE SEQUENCE</scope>
</reference>
<sequence>MMFWLAFWLFVIGYFVIGATRLPIYFKMYYDNDRKEYHMIRTVEQSQKEGFWYGFFLTLVWPFYETGKWVQNTVIHHLTREEREEAEYQKAQQIVKDWEAKKE</sequence>
<dbReference type="RefSeq" id="YP_009300772.1">
    <property type="nucleotide sequence ID" value="NC_031224.2"/>
</dbReference>